<dbReference type="PROSITE" id="PS50188">
    <property type="entry name" value="B302_SPRY"/>
    <property type="match status" value="1"/>
</dbReference>
<organism evidence="10 11">
    <name type="scientific">Eptatretus burgeri</name>
    <name type="common">Inshore hagfish</name>
    <dbReference type="NCBI Taxonomy" id="7764"/>
    <lineage>
        <taxon>Eukaryota</taxon>
        <taxon>Metazoa</taxon>
        <taxon>Chordata</taxon>
        <taxon>Craniata</taxon>
        <taxon>Vertebrata</taxon>
        <taxon>Cyclostomata</taxon>
        <taxon>Myxini</taxon>
        <taxon>Myxiniformes</taxon>
        <taxon>Myxinidae</taxon>
        <taxon>Eptatretinae</taxon>
        <taxon>Eptatretus</taxon>
    </lineage>
</organism>
<reference evidence="10" key="1">
    <citation type="submission" date="2025-08" db="UniProtKB">
        <authorList>
            <consortium name="Ensembl"/>
        </authorList>
    </citation>
    <scope>IDENTIFICATION</scope>
</reference>
<dbReference type="Proteomes" id="UP000694388">
    <property type="component" value="Unplaced"/>
</dbReference>
<dbReference type="SMART" id="SM00336">
    <property type="entry name" value="BBOX"/>
    <property type="match status" value="1"/>
</dbReference>
<dbReference type="PRINTS" id="PR01407">
    <property type="entry name" value="BUTYPHLNCDUF"/>
</dbReference>
<evidence type="ECO:0000256" key="4">
    <source>
        <dbReference type="ARBA" id="ARBA00022833"/>
    </source>
</evidence>
<dbReference type="AlphaFoldDB" id="A0A8C4QI49"/>
<feature type="domain" description="RING-type" evidence="7">
    <location>
        <begin position="17"/>
        <end position="60"/>
    </location>
</feature>
<keyword evidence="11" id="KW-1185">Reference proteome</keyword>
<dbReference type="InterPro" id="IPR051051">
    <property type="entry name" value="E3_ubiq-ligase_TRIM/RNF"/>
</dbReference>
<evidence type="ECO:0000313" key="10">
    <source>
        <dbReference type="Ensembl" id="ENSEBUP00000015855.1"/>
    </source>
</evidence>
<dbReference type="InterPro" id="IPR003877">
    <property type="entry name" value="SPRY_dom"/>
</dbReference>
<dbReference type="GO" id="GO:0045087">
    <property type="term" value="P:innate immune response"/>
    <property type="evidence" value="ECO:0007669"/>
    <property type="project" value="UniProtKB-KW"/>
</dbReference>
<dbReference type="InterPro" id="IPR001870">
    <property type="entry name" value="B30.2/SPRY"/>
</dbReference>
<dbReference type="PROSITE" id="PS50089">
    <property type="entry name" value="ZF_RING_2"/>
    <property type="match status" value="1"/>
</dbReference>
<dbReference type="InterPro" id="IPR013083">
    <property type="entry name" value="Znf_RING/FYVE/PHD"/>
</dbReference>
<dbReference type="SMART" id="SM00449">
    <property type="entry name" value="SPRY"/>
    <property type="match status" value="1"/>
</dbReference>
<dbReference type="InterPro" id="IPR003879">
    <property type="entry name" value="Butyrophylin_SPRY"/>
</dbReference>
<accession>A0A8C4QI49</accession>
<dbReference type="GeneTree" id="ENSGT00940000154294"/>
<dbReference type="Gene3D" id="2.60.120.920">
    <property type="match status" value="1"/>
</dbReference>
<dbReference type="Pfam" id="PF13765">
    <property type="entry name" value="PRY"/>
    <property type="match status" value="1"/>
</dbReference>
<dbReference type="SUPFAM" id="SSF57850">
    <property type="entry name" value="RING/U-box"/>
    <property type="match status" value="1"/>
</dbReference>
<keyword evidence="3 6" id="KW-0863">Zinc-finger</keyword>
<dbReference type="Pfam" id="PF00643">
    <property type="entry name" value="zf-B_box"/>
    <property type="match status" value="1"/>
</dbReference>
<dbReference type="Gene3D" id="3.30.40.10">
    <property type="entry name" value="Zinc/RING finger domain, C3HC4 (zinc finger)"/>
    <property type="match status" value="1"/>
</dbReference>
<dbReference type="SUPFAM" id="SSF49899">
    <property type="entry name" value="Concanavalin A-like lectins/glucanases"/>
    <property type="match status" value="1"/>
</dbReference>
<dbReference type="PROSITE" id="PS50119">
    <property type="entry name" value="ZF_BBOX"/>
    <property type="match status" value="1"/>
</dbReference>
<sequence>MASSSINIGVSTDELTCTVCLELLNEPVTLTCGHSFCHLCVEEYWKTKQQVQAFFCPNCREVFPQKPKLKKNVMLASLVEQVKMRQKEVELKVDVKDKLRCPDHKNSILLYCIDDGKLMCLMCMDGRHQDHKVLNIFIIRILDQKSFTNKCPLLLHCVLANLCMEFGVLTPSSKTHFTPCKFYISPRSLFFTPHQNQTNNSSQHAGKGTEDRLEAKRRMLYQYVDEAVDTFKSRVHKVQEKKLFLLEKQIEKLQQQMEYLFKAESLLETSLQELEAISFLGVSFLVNIFQMLYKCICISVLLSNKGHGHVSLSADGRFPSLDPNSAHPLILISEDLRTATLNGTIHPYPKHPDRFDCRVQVLSSESFSSGHHYWEVDVGGESEPHFVIPGNSNMFSAKKIYKKAFVFESGMASSPICQEGQGKKCGLGENPESWCIEKYNNRYSALHNNQCTPLAQSTHNSMRGIPNRLGFFLDCEAGELTCFGDSRVLHVFRGNFTDPVKPALGIGDPKYASGSVRFCSL</sequence>
<evidence type="ECO:0000256" key="5">
    <source>
        <dbReference type="ARBA" id="ARBA00022859"/>
    </source>
</evidence>
<evidence type="ECO:0000256" key="6">
    <source>
        <dbReference type="PROSITE-ProRule" id="PRU00024"/>
    </source>
</evidence>
<proteinExistence type="predicted"/>
<protein>
    <submittedName>
        <fullName evidence="10">Uncharacterized protein</fullName>
    </submittedName>
</protein>
<dbReference type="Ensembl" id="ENSEBUT00000016431.1">
    <property type="protein sequence ID" value="ENSEBUP00000015855.1"/>
    <property type="gene ID" value="ENSEBUG00000009974.1"/>
</dbReference>
<keyword evidence="5" id="KW-0391">Immunity</keyword>
<dbReference type="Pfam" id="PF15227">
    <property type="entry name" value="zf-C3HC4_4"/>
    <property type="match status" value="1"/>
</dbReference>
<feature type="domain" description="B30.2/SPRY" evidence="9">
    <location>
        <begin position="299"/>
        <end position="521"/>
    </location>
</feature>
<dbReference type="GO" id="GO:0005737">
    <property type="term" value="C:cytoplasm"/>
    <property type="evidence" value="ECO:0007669"/>
    <property type="project" value="UniProtKB-ARBA"/>
</dbReference>
<dbReference type="InterPro" id="IPR000315">
    <property type="entry name" value="Znf_B-box"/>
</dbReference>
<dbReference type="GO" id="GO:0008270">
    <property type="term" value="F:zinc ion binding"/>
    <property type="evidence" value="ECO:0007669"/>
    <property type="project" value="UniProtKB-KW"/>
</dbReference>
<dbReference type="SMART" id="SM00184">
    <property type="entry name" value="RING"/>
    <property type="match status" value="1"/>
</dbReference>
<dbReference type="InterPro" id="IPR043136">
    <property type="entry name" value="B30.2/SPRY_sf"/>
</dbReference>
<keyword evidence="2" id="KW-0479">Metal-binding</keyword>
<dbReference type="PROSITE" id="PS00518">
    <property type="entry name" value="ZF_RING_1"/>
    <property type="match status" value="1"/>
</dbReference>
<dbReference type="InterPro" id="IPR013320">
    <property type="entry name" value="ConA-like_dom_sf"/>
</dbReference>
<keyword evidence="1" id="KW-0399">Innate immunity</keyword>
<dbReference type="InterPro" id="IPR001841">
    <property type="entry name" value="Znf_RING"/>
</dbReference>
<dbReference type="Gene3D" id="3.30.160.60">
    <property type="entry name" value="Classic Zinc Finger"/>
    <property type="match status" value="1"/>
</dbReference>
<dbReference type="SMART" id="SM00589">
    <property type="entry name" value="PRY"/>
    <property type="match status" value="1"/>
</dbReference>
<dbReference type="PANTHER" id="PTHR25465">
    <property type="entry name" value="B-BOX DOMAIN CONTAINING"/>
    <property type="match status" value="1"/>
</dbReference>
<evidence type="ECO:0000259" key="9">
    <source>
        <dbReference type="PROSITE" id="PS50188"/>
    </source>
</evidence>
<evidence type="ECO:0000256" key="3">
    <source>
        <dbReference type="ARBA" id="ARBA00022771"/>
    </source>
</evidence>
<evidence type="ECO:0000256" key="2">
    <source>
        <dbReference type="ARBA" id="ARBA00022723"/>
    </source>
</evidence>
<reference evidence="10" key="2">
    <citation type="submission" date="2025-09" db="UniProtKB">
        <authorList>
            <consortium name="Ensembl"/>
        </authorList>
    </citation>
    <scope>IDENTIFICATION</scope>
</reference>
<dbReference type="PANTHER" id="PTHR25465:SF11">
    <property type="entry name" value="TRIPARTITE MOTIF CONTAINING 14"/>
    <property type="match status" value="1"/>
</dbReference>
<dbReference type="InterPro" id="IPR006574">
    <property type="entry name" value="PRY"/>
</dbReference>
<evidence type="ECO:0000313" key="11">
    <source>
        <dbReference type="Proteomes" id="UP000694388"/>
    </source>
</evidence>
<evidence type="ECO:0000256" key="1">
    <source>
        <dbReference type="ARBA" id="ARBA00022588"/>
    </source>
</evidence>
<feature type="domain" description="B box-type" evidence="8">
    <location>
        <begin position="96"/>
        <end position="136"/>
    </location>
</feature>
<dbReference type="InterPro" id="IPR017907">
    <property type="entry name" value="Znf_RING_CS"/>
</dbReference>
<dbReference type="SUPFAM" id="SSF57845">
    <property type="entry name" value="B-box zinc-binding domain"/>
    <property type="match status" value="1"/>
</dbReference>
<name>A0A8C4QI49_EPTBU</name>
<evidence type="ECO:0000259" key="8">
    <source>
        <dbReference type="PROSITE" id="PS50119"/>
    </source>
</evidence>
<keyword evidence="4" id="KW-0862">Zinc</keyword>
<evidence type="ECO:0000259" key="7">
    <source>
        <dbReference type="PROSITE" id="PS50089"/>
    </source>
</evidence>